<reference evidence="4" key="1">
    <citation type="journal article" date="2014" name="Front. Microbiol.">
        <title>High frequency of phylogenetically diverse reductive dehalogenase-homologous genes in deep subseafloor sedimentary metagenomes.</title>
        <authorList>
            <person name="Kawai M."/>
            <person name="Futagami T."/>
            <person name="Toyoda A."/>
            <person name="Takaki Y."/>
            <person name="Nishi S."/>
            <person name="Hori S."/>
            <person name="Arai W."/>
            <person name="Tsubouchi T."/>
            <person name="Morono Y."/>
            <person name="Uchiyama I."/>
            <person name="Ito T."/>
            <person name="Fujiyama A."/>
            <person name="Inagaki F."/>
            <person name="Takami H."/>
        </authorList>
    </citation>
    <scope>NUCLEOTIDE SEQUENCE</scope>
    <source>
        <strain evidence="4">Expedition CK06-06</strain>
    </source>
</reference>
<dbReference type="AlphaFoldDB" id="X0XM97"/>
<evidence type="ECO:0000256" key="1">
    <source>
        <dbReference type="ARBA" id="ARBA00022490"/>
    </source>
</evidence>
<gene>
    <name evidence="4" type="ORF">S01H1_48023</name>
</gene>
<dbReference type="GO" id="GO:0008855">
    <property type="term" value="F:exodeoxyribonuclease VII activity"/>
    <property type="evidence" value="ECO:0007669"/>
    <property type="project" value="InterPro"/>
</dbReference>
<dbReference type="GO" id="GO:0009318">
    <property type="term" value="C:exodeoxyribonuclease VII complex"/>
    <property type="evidence" value="ECO:0007669"/>
    <property type="project" value="InterPro"/>
</dbReference>
<feature type="non-terminal residue" evidence="4">
    <location>
        <position position="63"/>
    </location>
</feature>
<dbReference type="Gene3D" id="1.10.287.1040">
    <property type="entry name" value="Exonuclease VII, small subunit"/>
    <property type="match status" value="1"/>
</dbReference>
<accession>X0XM97</accession>
<keyword evidence="2" id="KW-0540">Nuclease</keyword>
<evidence type="ECO:0008006" key="5">
    <source>
        <dbReference type="Google" id="ProtNLM"/>
    </source>
</evidence>
<name>X0XM97_9ZZZZ</name>
<evidence type="ECO:0000313" key="4">
    <source>
        <dbReference type="EMBL" id="GAG26076.1"/>
    </source>
</evidence>
<dbReference type="InterPro" id="IPR037004">
    <property type="entry name" value="Exonuc_VII_ssu_sf"/>
</dbReference>
<dbReference type="GO" id="GO:0005829">
    <property type="term" value="C:cytosol"/>
    <property type="evidence" value="ECO:0007669"/>
    <property type="project" value="TreeGrafter"/>
</dbReference>
<evidence type="ECO:0000256" key="3">
    <source>
        <dbReference type="ARBA" id="ARBA00022801"/>
    </source>
</evidence>
<dbReference type="PIRSF" id="PIRSF006488">
    <property type="entry name" value="Exonuc_VII_S"/>
    <property type="match status" value="1"/>
</dbReference>
<proteinExistence type="inferred from homology"/>
<dbReference type="PANTHER" id="PTHR34137:SF1">
    <property type="entry name" value="EXODEOXYRIBONUCLEASE 7 SMALL SUBUNIT"/>
    <property type="match status" value="1"/>
</dbReference>
<keyword evidence="1" id="KW-0963">Cytoplasm</keyword>
<dbReference type="Pfam" id="PF02609">
    <property type="entry name" value="Exonuc_VII_S"/>
    <property type="match status" value="1"/>
</dbReference>
<dbReference type="GO" id="GO:0006308">
    <property type="term" value="P:DNA catabolic process"/>
    <property type="evidence" value="ECO:0007669"/>
    <property type="project" value="InterPro"/>
</dbReference>
<dbReference type="SUPFAM" id="SSF116842">
    <property type="entry name" value="XseB-like"/>
    <property type="match status" value="1"/>
</dbReference>
<dbReference type="HAMAP" id="MF_00337">
    <property type="entry name" value="Exonuc_7_S"/>
    <property type="match status" value="1"/>
</dbReference>
<protein>
    <recommendedName>
        <fullName evidence="5">Exonuclease VII small subunit</fullName>
    </recommendedName>
</protein>
<dbReference type="EMBL" id="BARS01030820">
    <property type="protein sequence ID" value="GAG26076.1"/>
    <property type="molecule type" value="Genomic_DNA"/>
</dbReference>
<sequence length="63" mass="7043">MDEQLSFEEALSRLDKIVQALEAGGLKLEEALALFEEGMELAKICNERLNSAELKISQLQTAY</sequence>
<organism evidence="4">
    <name type="scientific">marine sediment metagenome</name>
    <dbReference type="NCBI Taxonomy" id="412755"/>
    <lineage>
        <taxon>unclassified sequences</taxon>
        <taxon>metagenomes</taxon>
        <taxon>ecological metagenomes</taxon>
    </lineage>
</organism>
<evidence type="ECO:0000256" key="2">
    <source>
        <dbReference type="ARBA" id="ARBA00022722"/>
    </source>
</evidence>
<dbReference type="NCBIfam" id="TIGR01280">
    <property type="entry name" value="xseB"/>
    <property type="match status" value="1"/>
</dbReference>
<dbReference type="InterPro" id="IPR003761">
    <property type="entry name" value="Exonuc_VII_S"/>
</dbReference>
<comment type="caution">
    <text evidence="4">The sequence shown here is derived from an EMBL/GenBank/DDBJ whole genome shotgun (WGS) entry which is preliminary data.</text>
</comment>
<keyword evidence="3" id="KW-0378">Hydrolase</keyword>
<dbReference type="PANTHER" id="PTHR34137">
    <property type="entry name" value="EXODEOXYRIBONUCLEASE 7 SMALL SUBUNIT"/>
    <property type="match status" value="1"/>
</dbReference>